<protein>
    <recommendedName>
        <fullName evidence="3">Amidoligase enzyme</fullName>
    </recommendedName>
</protein>
<accession>A0A231GUP8</accession>
<gene>
    <name evidence="1" type="ORF">B7C42_07636</name>
</gene>
<organism evidence="1 2">
    <name type="scientific">Nocardia cerradoensis</name>
    <dbReference type="NCBI Taxonomy" id="85688"/>
    <lineage>
        <taxon>Bacteria</taxon>
        <taxon>Bacillati</taxon>
        <taxon>Actinomycetota</taxon>
        <taxon>Actinomycetes</taxon>
        <taxon>Mycobacteriales</taxon>
        <taxon>Nocardiaceae</taxon>
        <taxon>Nocardia</taxon>
    </lineage>
</organism>
<proteinExistence type="predicted"/>
<evidence type="ECO:0000313" key="2">
    <source>
        <dbReference type="Proteomes" id="UP000215506"/>
    </source>
</evidence>
<dbReference type="AlphaFoldDB" id="A0A231GUP8"/>
<evidence type="ECO:0008006" key="3">
    <source>
        <dbReference type="Google" id="ProtNLM"/>
    </source>
</evidence>
<reference evidence="1 2" key="1">
    <citation type="submission" date="2017-07" db="EMBL/GenBank/DDBJ databases">
        <title>First draft Genome Sequence of Nocardia cerradoensis isolated from human infection.</title>
        <authorList>
            <person name="Carrasco G."/>
        </authorList>
    </citation>
    <scope>NUCLEOTIDE SEQUENCE [LARGE SCALE GENOMIC DNA]</scope>
    <source>
        <strain evidence="1 2">CNM20130759</strain>
    </source>
</reference>
<keyword evidence="2" id="KW-1185">Reference proteome</keyword>
<dbReference type="EMBL" id="NGAF01000035">
    <property type="protein sequence ID" value="OXR40298.1"/>
    <property type="molecule type" value="Genomic_DNA"/>
</dbReference>
<dbReference type="Proteomes" id="UP000215506">
    <property type="component" value="Unassembled WGS sequence"/>
</dbReference>
<evidence type="ECO:0000313" key="1">
    <source>
        <dbReference type="EMBL" id="OXR40298.1"/>
    </source>
</evidence>
<comment type="caution">
    <text evidence="1">The sequence shown here is derived from an EMBL/GenBank/DDBJ whole genome shotgun (WGS) entry which is preliminary data.</text>
</comment>
<name>A0A231GUP8_9NOCA</name>
<sequence>MTDPILGPTCAVCDGAAAGTELCIANSAVCDSCWQQLPRCAYCRTPSLRLTRTADEAELCAHCLTGWARCVSCQELTGPQLRTDTDDPVCARCASVLFAACFNCGRFTADSRYISGGHRACPTCASRLRACPECGTLVQPGHRCDGCTSRGKVWNYTYRPDPHFHGTGPLYLGLELEIIVPEHRFDTCATLATDHLAGLGYLKRDSSIRPCGFELVSHPMSYRYAIESFPWPLLDRLHRLGCEADASVGLHVHASRAGFDNPAHVYRWLKLLYRNEETVTRLARRRTHYAQFDSAARARARDTAKGPQHALGLERYQAINPLPRNTLELRVFASSLNVQQVQAALAFTAASIDYTRGLRIADIRAGAWDWARFATWVTTRPDYQPLAQEMEHLQCAC</sequence>